<protein>
    <submittedName>
        <fullName evidence="2">Uncharacterized protein</fullName>
    </submittedName>
</protein>
<feature type="region of interest" description="Disordered" evidence="1">
    <location>
        <begin position="24"/>
        <end position="50"/>
    </location>
</feature>
<proteinExistence type="predicted"/>
<evidence type="ECO:0000256" key="1">
    <source>
        <dbReference type="SAM" id="MobiDB-lite"/>
    </source>
</evidence>
<organism evidence="2">
    <name type="scientific">Anguilla anguilla</name>
    <name type="common">European freshwater eel</name>
    <name type="synonym">Muraena anguilla</name>
    <dbReference type="NCBI Taxonomy" id="7936"/>
    <lineage>
        <taxon>Eukaryota</taxon>
        <taxon>Metazoa</taxon>
        <taxon>Chordata</taxon>
        <taxon>Craniata</taxon>
        <taxon>Vertebrata</taxon>
        <taxon>Euteleostomi</taxon>
        <taxon>Actinopterygii</taxon>
        <taxon>Neopterygii</taxon>
        <taxon>Teleostei</taxon>
        <taxon>Anguilliformes</taxon>
        <taxon>Anguillidae</taxon>
        <taxon>Anguilla</taxon>
    </lineage>
</organism>
<reference evidence="2" key="2">
    <citation type="journal article" date="2015" name="Fish Shellfish Immunol.">
        <title>Early steps in the European eel (Anguilla anguilla)-Vibrio vulnificus interaction in the gills: Role of the RtxA13 toxin.</title>
        <authorList>
            <person name="Callol A."/>
            <person name="Pajuelo D."/>
            <person name="Ebbesson L."/>
            <person name="Teles M."/>
            <person name="MacKenzie S."/>
            <person name="Amaro C."/>
        </authorList>
    </citation>
    <scope>NUCLEOTIDE SEQUENCE</scope>
</reference>
<dbReference type="AlphaFoldDB" id="A0A0E9SYV4"/>
<accession>A0A0E9SYV4</accession>
<reference evidence="2" key="1">
    <citation type="submission" date="2014-11" db="EMBL/GenBank/DDBJ databases">
        <authorList>
            <person name="Amaro Gonzalez C."/>
        </authorList>
    </citation>
    <scope>NUCLEOTIDE SEQUENCE</scope>
</reference>
<dbReference type="EMBL" id="GBXM01062864">
    <property type="protein sequence ID" value="JAH45713.1"/>
    <property type="molecule type" value="Transcribed_RNA"/>
</dbReference>
<name>A0A0E9SYV4_ANGAN</name>
<sequence length="50" mass="5165">MPGSLPVCTLPGNLMVLSPSGLHTGSHQGLYHKASQSRSADLESALPFSS</sequence>
<evidence type="ECO:0000313" key="2">
    <source>
        <dbReference type="EMBL" id="JAH45713.1"/>
    </source>
</evidence>